<keyword evidence="1" id="KW-1133">Transmembrane helix</keyword>
<keyword evidence="1" id="KW-0812">Transmembrane</keyword>
<dbReference type="EMBL" id="HACA01002786">
    <property type="protein sequence ID" value="CDW20147.1"/>
    <property type="molecule type" value="Transcribed_RNA"/>
</dbReference>
<dbReference type="AlphaFoldDB" id="A0A0K2T3H4"/>
<keyword evidence="1" id="KW-0472">Membrane</keyword>
<reference evidence="2" key="1">
    <citation type="submission" date="2014-05" db="EMBL/GenBank/DDBJ databases">
        <authorList>
            <person name="Chronopoulou M."/>
        </authorList>
    </citation>
    <scope>NUCLEOTIDE SEQUENCE</scope>
    <source>
        <tissue evidence="2">Whole organism</tissue>
    </source>
</reference>
<organism evidence="2">
    <name type="scientific">Lepeophtheirus salmonis</name>
    <name type="common">Salmon louse</name>
    <name type="synonym">Caligus salmonis</name>
    <dbReference type="NCBI Taxonomy" id="72036"/>
    <lineage>
        <taxon>Eukaryota</taxon>
        <taxon>Metazoa</taxon>
        <taxon>Ecdysozoa</taxon>
        <taxon>Arthropoda</taxon>
        <taxon>Crustacea</taxon>
        <taxon>Multicrustacea</taxon>
        <taxon>Hexanauplia</taxon>
        <taxon>Copepoda</taxon>
        <taxon>Siphonostomatoida</taxon>
        <taxon>Caligidae</taxon>
        <taxon>Lepeophtheirus</taxon>
    </lineage>
</organism>
<accession>A0A0K2T3H4</accession>
<proteinExistence type="predicted"/>
<evidence type="ECO:0000313" key="2">
    <source>
        <dbReference type="EMBL" id="CDW20147.1"/>
    </source>
</evidence>
<name>A0A0K2T3H4_LEPSM</name>
<protein>
    <recommendedName>
        <fullName evidence="3">Transmembrane protein</fullName>
    </recommendedName>
</protein>
<evidence type="ECO:0000256" key="1">
    <source>
        <dbReference type="SAM" id="Phobius"/>
    </source>
</evidence>
<sequence length="120" mass="14592">MSLLYQLQIFALGLRFLVSFSLRHMKITFNPQSLRFRELQRAPFYTLFISLHSLINIQKYSFKQQILHMFSNIDFLSYSFFIIMKLYVFPLQQTIIFVIVSKNKEFIGLPHEKFRFMLFF</sequence>
<evidence type="ECO:0008006" key="3">
    <source>
        <dbReference type="Google" id="ProtNLM"/>
    </source>
</evidence>
<feature type="transmembrane region" description="Helical" evidence="1">
    <location>
        <begin position="78"/>
        <end position="100"/>
    </location>
</feature>